<dbReference type="PANTHER" id="PTHR36844">
    <property type="entry name" value="PROTEASE PRSW"/>
    <property type="match status" value="1"/>
</dbReference>
<accession>A0ABY2E855</accession>
<evidence type="ECO:0000313" key="3">
    <source>
        <dbReference type="EMBL" id="TDE97623.1"/>
    </source>
</evidence>
<evidence type="ECO:0000256" key="1">
    <source>
        <dbReference type="SAM" id="MobiDB-lite"/>
    </source>
</evidence>
<dbReference type="InterPro" id="IPR026898">
    <property type="entry name" value="PrsW"/>
</dbReference>
<reference evidence="3 4" key="1">
    <citation type="submission" date="2019-03" db="EMBL/GenBank/DDBJ databases">
        <title>Genomic features of bacteria from cold environments.</title>
        <authorList>
            <person name="Shen L."/>
        </authorList>
    </citation>
    <scope>NUCLEOTIDE SEQUENCE [LARGE SCALE GENOMIC DNA]</scope>
    <source>
        <strain evidence="4">T3246-1</strain>
    </source>
</reference>
<comment type="caution">
    <text evidence="3">The sequence shown here is derived from an EMBL/GenBank/DDBJ whole genome shotgun (WGS) entry which is preliminary data.</text>
</comment>
<protein>
    <submittedName>
        <fullName evidence="3">PrsW family intramembrane metalloprotease</fullName>
    </submittedName>
</protein>
<keyword evidence="3" id="KW-0378">Hydrolase</keyword>
<keyword evidence="2" id="KW-1133">Transmembrane helix</keyword>
<keyword evidence="3" id="KW-0482">Metalloprotease</keyword>
<keyword evidence="3" id="KW-0645">Protease</keyword>
<evidence type="ECO:0000313" key="4">
    <source>
        <dbReference type="Proteomes" id="UP000504882"/>
    </source>
</evidence>
<feature type="transmembrane region" description="Helical" evidence="2">
    <location>
        <begin position="307"/>
        <end position="327"/>
    </location>
</feature>
<feature type="transmembrane region" description="Helical" evidence="2">
    <location>
        <begin position="245"/>
        <end position="265"/>
    </location>
</feature>
<proteinExistence type="predicted"/>
<feature type="transmembrane region" description="Helical" evidence="2">
    <location>
        <begin position="139"/>
        <end position="159"/>
    </location>
</feature>
<dbReference type="RefSeq" id="WP_133106574.1">
    <property type="nucleotide sequence ID" value="NZ_SMNA01000002.1"/>
</dbReference>
<dbReference type="PANTHER" id="PTHR36844:SF1">
    <property type="entry name" value="PROTEASE PRSW"/>
    <property type="match status" value="1"/>
</dbReference>
<feature type="compositionally biased region" description="Low complexity" evidence="1">
    <location>
        <begin position="1"/>
        <end position="63"/>
    </location>
</feature>
<gene>
    <name evidence="3" type="ORF">EXU48_05470</name>
</gene>
<feature type="transmembrane region" description="Helical" evidence="2">
    <location>
        <begin position="339"/>
        <end position="363"/>
    </location>
</feature>
<dbReference type="Proteomes" id="UP000504882">
    <property type="component" value="Unassembled WGS sequence"/>
</dbReference>
<evidence type="ECO:0000256" key="2">
    <source>
        <dbReference type="SAM" id="Phobius"/>
    </source>
</evidence>
<feature type="transmembrane region" description="Helical" evidence="2">
    <location>
        <begin position="112"/>
        <end position="133"/>
    </location>
</feature>
<keyword evidence="4" id="KW-1185">Reference proteome</keyword>
<dbReference type="GO" id="GO:0008237">
    <property type="term" value="F:metallopeptidase activity"/>
    <property type="evidence" value="ECO:0007669"/>
    <property type="project" value="UniProtKB-KW"/>
</dbReference>
<feature type="transmembrane region" description="Helical" evidence="2">
    <location>
        <begin position="208"/>
        <end position="233"/>
    </location>
</feature>
<keyword evidence="2" id="KW-0472">Membrane</keyword>
<feature type="region of interest" description="Disordered" evidence="1">
    <location>
        <begin position="1"/>
        <end position="83"/>
    </location>
</feature>
<feature type="transmembrane region" description="Helical" evidence="2">
    <location>
        <begin position="168"/>
        <end position="188"/>
    </location>
</feature>
<organism evidence="3 4">
    <name type="scientific">Occultella glacieicola</name>
    <dbReference type="NCBI Taxonomy" id="2518684"/>
    <lineage>
        <taxon>Bacteria</taxon>
        <taxon>Bacillati</taxon>
        <taxon>Actinomycetota</taxon>
        <taxon>Actinomycetes</taxon>
        <taxon>Micrococcales</taxon>
        <taxon>Ruaniaceae</taxon>
        <taxon>Occultella</taxon>
    </lineage>
</organism>
<keyword evidence="2" id="KW-0812">Transmembrane</keyword>
<dbReference type="Pfam" id="PF13367">
    <property type="entry name" value="PrsW-protease"/>
    <property type="match status" value="1"/>
</dbReference>
<name>A0ABY2E855_9MICO</name>
<dbReference type="EMBL" id="SMNA01000002">
    <property type="protein sequence ID" value="TDE97623.1"/>
    <property type="molecule type" value="Genomic_DNA"/>
</dbReference>
<sequence>MSNQQFPQSGQGYPQQPAQGQQGHPQQPGPGQQGYPQQPGPGQQQYPQGQQPHPHQGYAPQGYGQPGYGYGAAPSQPTVAAPSAQYAPMPQNQFMPVHPPAPMRRRRIAAEVVLLSVGVAALLFVVFLFTLSFGTGSTFQAFVLALIPLLIVGSTVLLVDRWEPEPRLLLIVAFVWGGGVAVFMSSLLNSVVGPALADALGTGLDPDSASAIFGAPVVEEFWKGLGLLLIFLLRRRQFNGPVDGIVYASVIAAAFAFVENIQYFAVYEETVTFTFVIRGLVSPFGHLIYTSCMGLALGLASRNRNKLAWMWMMPIGYLLAALLHGLWNGLATALGGGVGTLVILVVFVNWLPLAVWAFIVVWLRRKEIGILRSRLSEYIPSGWIAPHEVDMLSSLRARKQARDWAGRGGPNGAKAMKEFQRAAVALAYARQDLYTGHTGIRARQDEFALLEEIGRSRAQFRAAVGA</sequence>
<feature type="transmembrane region" description="Helical" evidence="2">
    <location>
        <begin position="277"/>
        <end position="300"/>
    </location>
</feature>